<comment type="caution">
    <text evidence="2">The sequence shown here is derived from an EMBL/GenBank/DDBJ whole genome shotgun (WGS) entry which is preliminary data.</text>
</comment>
<dbReference type="Pfam" id="PF13020">
    <property type="entry name" value="NOV_C"/>
    <property type="match status" value="1"/>
</dbReference>
<evidence type="ECO:0000259" key="1">
    <source>
        <dbReference type="Pfam" id="PF13020"/>
    </source>
</evidence>
<protein>
    <submittedName>
        <fullName evidence="2">DUF3883 domain-containing protein</fullName>
    </submittedName>
</protein>
<keyword evidence="3" id="KW-1185">Reference proteome</keyword>
<dbReference type="PANTHER" id="PTHR32387">
    <property type="entry name" value="WU:FJ29H11"/>
    <property type="match status" value="1"/>
</dbReference>
<gene>
    <name evidence="2" type="ORF">F8M49_14095</name>
</gene>
<dbReference type="SUPFAM" id="SSF55874">
    <property type="entry name" value="ATPase domain of HSP90 chaperone/DNA topoisomerase II/histidine kinase"/>
    <property type="match status" value="1"/>
</dbReference>
<dbReference type="PANTHER" id="PTHR32387:SF0">
    <property type="entry name" value="PROTEIN NO VEIN"/>
    <property type="match status" value="1"/>
</dbReference>
<feature type="domain" description="Protein NO VEIN C-terminal" evidence="1">
    <location>
        <begin position="582"/>
        <end position="644"/>
    </location>
</feature>
<dbReference type="NCBIfam" id="NF047352">
    <property type="entry name" value="P_loop_sacsin"/>
    <property type="match status" value="1"/>
</dbReference>
<dbReference type="EMBL" id="WBMO01000001">
    <property type="protein sequence ID" value="MDV2476194.1"/>
    <property type="molecule type" value="Genomic_DNA"/>
</dbReference>
<evidence type="ECO:0000313" key="2">
    <source>
        <dbReference type="EMBL" id="MDV2476194.1"/>
    </source>
</evidence>
<dbReference type="Proteomes" id="UP001275440">
    <property type="component" value="Unassembled WGS sequence"/>
</dbReference>
<dbReference type="InterPro" id="IPR036890">
    <property type="entry name" value="HATPase_C_sf"/>
</dbReference>
<sequence length="685" mass="75909">MARFMDILEEVRNELLNEASASPTMLADIAGLEHYIAESYSSRAFIELLQNSDDAQACRVAFVRGENWVICANSGNDFTLNDFRSLCRSASSNKKRGQGIGYRGIGFKSVVGIAEEVHLISAELRATFSRELTRRTLGLQDSPVPLVRIPHRLALSNPETLHEIDRLISDGYTTIFALQGINQSQIDDEFDRFDSDHLIFLKNVTSVRTLNKTEESYECHREPLAGGSVLVQTISPRSSESWRIESAEDISIAFSVDGDQVVPLKPSEAIVHAFLPTLEQSGIGVRINGDFSTDPSRTRVVLDQSTDTRINLVAKLVGERIVEAFRSTDDHASALLKCLKPNVDEVALRFQSKSFKSSLVSKLFDRLEAIRDEFASGPSWLNPDDARALGQIIGKTTIPSPNVELSSVSEMARFAGVKSVSPRSVLDAAEAGLISRRGCAELVAFVAKSVVPTELSFADLLKSHIWEVDSGLVDIQGALNSGSRITDVFIADLVESGLEISKLEARIGKFYPDCVAILPTTQLEQAIIPVETQEKATHADDLFTPVSREFEPQREGVLGNQSKWRSAETSVFYLLSELGFDVEDHSRQNVGYDLLAVKDSERFFVEVKSLSYAGQPFALTPNEDSCARESGNKYVLALVLKTELETNVQFIRNPKEGLRFVKQCRQWAWECIEYNFSAQHSIPNS</sequence>
<name>A0ABU3WRG9_9NOCA</name>
<dbReference type="Gene3D" id="3.30.565.10">
    <property type="entry name" value="Histidine kinase-like ATPase, C-terminal domain"/>
    <property type="match status" value="1"/>
</dbReference>
<dbReference type="InterPro" id="IPR052957">
    <property type="entry name" value="Auxin_embryo_med"/>
</dbReference>
<proteinExistence type="predicted"/>
<reference evidence="2 3" key="1">
    <citation type="submission" date="2019-10" db="EMBL/GenBank/DDBJ databases">
        <title>Draft Genome Assembly of Rhodococcus zopfii DSM44189.</title>
        <authorList>
            <person name="Sutton J.M."/>
            <person name="Akob D.M."/>
            <person name="Bushman T.J."/>
        </authorList>
    </citation>
    <scope>NUCLEOTIDE SEQUENCE [LARGE SCALE GENOMIC DNA]</scope>
    <source>
        <strain evidence="2 3">DSM 44189</strain>
    </source>
</reference>
<dbReference type="InterPro" id="IPR024975">
    <property type="entry name" value="NOV_C"/>
</dbReference>
<accession>A0ABU3WRG9</accession>
<evidence type="ECO:0000313" key="3">
    <source>
        <dbReference type="Proteomes" id="UP001275440"/>
    </source>
</evidence>
<organism evidence="2 3">
    <name type="scientific">Rhodococcus zopfii</name>
    <dbReference type="NCBI Taxonomy" id="43772"/>
    <lineage>
        <taxon>Bacteria</taxon>
        <taxon>Bacillati</taxon>
        <taxon>Actinomycetota</taxon>
        <taxon>Actinomycetes</taxon>
        <taxon>Mycobacteriales</taxon>
        <taxon>Nocardiaceae</taxon>
        <taxon>Rhodococcus</taxon>
    </lineage>
</organism>